<dbReference type="InterPro" id="IPR013785">
    <property type="entry name" value="Aldolase_TIM"/>
</dbReference>
<accession>A0A382ZVD0</accession>
<keyword evidence="1" id="KW-0949">S-adenosyl-L-methionine</keyword>
<keyword evidence="4" id="KW-0411">Iron-sulfur</keyword>
<feature type="non-terminal residue" evidence="6">
    <location>
        <position position="188"/>
    </location>
</feature>
<keyword evidence="2" id="KW-0479">Metal-binding</keyword>
<dbReference type="InterPro" id="IPR058240">
    <property type="entry name" value="rSAM_sf"/>
</dbReference>
<dbReference type="Pfam" id="PF04055">
    <property type="entry name" value="Radical_SAM"/>
    <property type="match status" value="1"/>
</dbReference>
<dbReference type="CDD" id="cd01335">
    <property type="entry name" value="Radical_SAM"/>
    <property type="match status" value="1"/>
</dbReference>
<dbReference type="GO" id="GO:0046872">
    <property type="term" value="F:metal ion binding"/>
    <property type="evidence" value="ECO:0007669"/>
    <property type="project" value="UniProtKB-KW"/>
</dbReference>
<evidence type="ECO:0000256" key="4">
    <source>
        <dbReference type="ARBA" id="ARBA00023014"/>
    </source>
</evidence>
<evidence type="ECO:0000259" key="5">
    <source>
        <dbReference type="Pfam" id="PF04055"/>
    </source>
</evidence>
<keyword evidence="3" id="KW-0408">Iron</keyword>
<reference evidence="6" key="1">
    <citation type="submission" date="2018-05" db="EMBL/GenBank/DDBJ databases">
        <authorList>
            <person name="Lanie J.A."/>
            <person name="Ng W.-L."/>
            <person name="Kazmierczak K.M."/>
            <person name="Andrzejewski T.M."/>
            <person name="Davidsen T.M."/>
            <person name="Wayne K.J."/>
            <person name="Tettelin H."/>
            <person name="Glass J.I."/>
            <person name="Rusch D."/>
            <person name="Podicherti R."/>
            <person name="Tsui H.-C.T."/>
            <person name="Winkler M.E."/>
        </authorList>
    </citation>
    <scope>NUCLEOTIDE SEQUENCE</scope>
</reference>
<dbReference type="Gene3D" id="3.20.20.70">
    <property type="entry name" value="Aldolase class I"/>
    <property type="match status" value="1"/>
</dbReference>
<organism evidence="6">
    <name type="scientific">marine metagenome</name>
    <dbReference type="NCBI Taxonomy" id="408172"/>
    <lineage>
        <taxon>unclassified sequences</taxon>
        <taxon>metagenomes</taxon>
        <taxon>ecological metagenomes</taxon>
    </lineage>
</organism>
<protein>
    <recommendedName>
        <fullName evidence="5">Radical SAM core domain-containing protein</fullName>
    </recommendedName>
</protein>
<evidence type="ECO:0000256" key="2">
    <source>
        <dbReference type="ARBA" id="ARBA00022723"/>
    </source>
</evidence>
<name>A0A382ZVD0_9ZZZZ</name>
<dbReference type="GO" id="GO:0051536">
    <property type="term" value="F:iron-sulfur cluster binding"/>
    <property type="evidence" value="ECO:0007669"/>
    <property type="project" value="UniProtKB-KW"/>
</dbReference>
<evidence type="ECO:0000256" key="3">
    <source>
        <dbReference type="ARBA" id="ARBA00023004"/>
    </source>
</evidence>
<dbReference type="InterPro" id="IPR007197">
    <property type="entry name" value="rSAM"/>
</dbReference>
<feature type="domain" description="Radical SAM core" evidence="5">
    <location>
        <begin position="10"/>
        <end position="134"/>
    </location>
</feature>
<gene>
    <name evidence="6" type="ORF">METZ01_LOCUS452235</name>
</gene>
<dbReference type="EMBL" id="UINC01186922">
    <property type="protein sequence ID" value="SVD99381.1"/>
    <property type="molecule type" value="Genomic_DNA"/>
</dbReference>
<sequence>MSGTPLQSGYMKPELLDRIVAKATSECHVTNFALYNWTEPFIHPYLPEMIRVVKKYDVGCDVSTNLNLGKQIEAVVAANPDTIKISVSGFDQETYGVTHRKGDIDVVKTNMRRLADAKRSSKSTTRVIVIFHRYLSNQREEMEMRAFAGSLDFDFTTYWAYLMPLEKNLAFLGYKDAGAKFSEEDHLL</sequence>
<proteinExistence type="predicted"/>
<dbReference type="GO" id="GO:0003824">
    <property type="term" value="F:catalytic activity"/>
    <property type="evidence" value="ECO:0007669"/>
    <property type="project" value="InterPro"/>
</dbReference>
<dbReference type="AlphaFoldDB" id="A0A382ZVD0"/>
<dbReference type="SUPFAM" id="SSF102114">
    <property type="entry name" value="Radical SAM enzymes"/>
    <property type="match status" value="1"/>
</dbReference>
<evidence type="ECO:0000256" key="1">
    <source>
        <dbReference type="ARBA" id="ARBA00022691"/>
    </source>
</evidence>
<evidence type="ECO:0000313" key="6">
    <source>
        <dbReference type="EMBL" id="SVD99381.1"/>
    </source>
</evidence>